<accession>A0A542Y579</accession>
<dbReference type="CDD" id="cd01106">
    <property type="entry name" value="HTH_TipAL-Mta"/>
    <property type="match status" value="1"/>
</dbReference>
<dbReference type="InterPro" id="IPR004155">
    <property type="entry name" value="PBS_lyase_HEAT"/>
</dbReference>
<dbReference type="SMART" id="SM00567">
    <property type="entry name" value="EZ_HEAT"/>
    <property type="match status" value="3"/>
</dbReference>
<dbReference type="SUPFAM" id="SSF48371">
    <property type="entry name" value="ARM repeat"/>
    <property type="match status" value="1"/>
</dbReference>
<dbReference type="PROSITE" id="PS50937">
    <property type="entry name" value="HTH_MERR_2"/>
    <property type="match status" value="1"/>
</dbReference>
<dbReference type="PRINTS" id="PR00040">
    <property type="entry name" value="HTHMERR"/>
</dbReference>
<evidence type="ECO:0000313" key="3">
    <source>
        <dbReference type="EMBL" id="TQL43240.1"/>
    </source>
</evidence>
<dbReference type="SUPFAM" id="SSF46955">
    <property type="entry name" value="Putative DNA-binding domain"/>
    <property type="match status" value="1"/>
</dbReference>
<comment type="caution">
    <text evidence="3">The sequence shown here is derived from an EMBL/GenBank/DDBJ whole genome shotgun (WGS) entry which is preliminary data.</text>
</comment>
<reference evidence="3 4" key="1">
    <citation type="submission" date="2019-06" db="EMBL/GenBank/DDBJ databases">
        <title>Sequencing the genomes of 1000 actinobacteria strains.</title>
        <authorList>
            <person name="Klenk H.-P."/>
        </authorList>
    </citation>
    <scope>NUCLEOTIDE SEQUENCE [LARGE SCALE GENOMIC DNA]</scope>
    <source>
        <strain evidence="3 4">DSM 8803</strain>
    </source>
</reference>
<dbReference type="RefSeq" id="WP_170219642.1">
    <property type="nucleotide sequence ID" value="NZ_BAAAUY010000010.1"/>
</dbReference>
<keyword evidence="1" id="KW-0238">DNA-binding</keyword>
<dbReference type="GO" id="GO:0003677">
    <property type="term" value="F:DNA binding"/>
    <property type="evidence" value="ECO:0007669"/>
    <property type="project" value="UniProtKB-KW"/>
</dbReference>
<feature type="domain" description="HTH merR-type" evidence="2">
    <location>
        <begin position="1"/>
        <end position="69"/>
    </location>
</feature>
<dbReference type="SMART" id="SM00422">
    <property type="entry name" value="HTH_MERR"/>
    <property type="match status" value="1"/>
</dbReference>
<dbReference type="PROSITE" id="PS00552">
    <property type="entry name" value="HTH_MERR_1"/>
    <property type="match status" value="1"/>
</dbReference>
<proteinExistence type="predicted"/>
<dbReference type="PANTHER" id="PTHR30204:SF93">
    <property type="entry name" value="HTH MERR-TYPE DOMAIN-CONTAINING PROTEIN"/>
    <property type="match status" value="1"/>
</dbReference>
<dbReference type="GO" id="GO:0003700">
    <property type="term" value="F:DNA-binding transcription factor activity"/>
    <property type="evidence" value="ECO:0007669"/>
    <property type="project" value="InterPro"/>
</dbReference>
<evidence type="ECO:0000259" key="2">
    <source>
        <dbReference type="PROSITE" id="PS50937"/>
    </source>
</evidence>
<dbReference type="InterPro" id="IPR047057">
    <property type="entry name" value="MerR_fam"/>
</dbReference>
<sequence length="332" mass="34626">MRIGEVARRSGVSARMLRHYERLGLLVPAARTASGYRDYTETDLVHLTQIEGLRALGMTLAQVAEALDSEAAGPEALIADLAEQTRARIERDTALLARLTTLTSVSPGNWDAALAAVRLARGLESPIAGERQRAALELGASPQGAPAAQLIDALLAEESTNAAGALRWALVQSGSGAEVLREALRDPDPTRRARALAAAAQFPGDVATELILPLLDDPIAVIRQDAALAAGARSAGAAVPVLLGLVVSGPRDVEAAEALAEIARDRHAEREILIAIEAALGDPVASGAARGRLTQALGEFDPRATAPLLTALAADQDRAVALTARYLLQRGT</sequence>
<dbReference type="AlphaFoldDB" id="A0A542Y579"/>
<protein>
    <submittedName>
        <fullName evidence="3">Transcriptional regulator</fullName>
    </submittedName>
</protein>
<dbReference type="Gene3D" id="1.25.10.10">
    <property type="entry name" value="Leucine-rich Repeat Variant"/>
    <property type="match status" value="1"/>
</dbReference>
<name>A0A542Y579_9MICO</name>
<keyword evidence="4" id="KW-1185">Reference proteome</keyword>
<evidence type="ECO:0000313" key="4">
    <source>
        <dbReference type="Proteomes" id="UP000319094"/>
    </source>
</evidence>
<evidence type="ECO:0000256" key="1">
    <source>
        <dbReference type="ARBA" id="ARBA00023125"/>
    </source>
</evidence>
<organism evidence="3 4">
    <name type="scientific">Leucobacter komagatae</name>
    <dbReference type="NCBI Taxonomy" id="55969"/>
    <lineage>
        <taxon>Bacteria</taxon>
        <taxon>Bacillati</taxon>
        <taxon>Actinomycetota</taxon>
        <taxon>Actinomycetes</taxon>
        <taxon>Micrococcales</taxon>
        <taxon>Microbacteriaceae</taxon>
        <taxon>Leucobacter</taxon>
    </lineage>
</organism>
<dbReference type="InterPro" id="IPR000551">
    <property type="entry name" value="MerR-type_HTH_dom"/>
</dbReference>
<dbReference type="InterPro" id="IPR011989">
    <property type="entry name" value="ARM-like"/>
</dbReference>
<dbReference type="EMBL" id="VFON01000001">
    <property type="protein sequence ID" value="TQL43240.1"/>
    <property type="molecule type" value="Genomic_DNA"/>
</dbReference>
<dbReference type="Pfam" id="PF13411">
    <property type="entry name" value="MerR_1"/>
    <property type="match status" value="1"/>
</dbReference>
<dbReference type="InterPro" id="IPR016024">
    <property type="entry name" value="ARM-type_fold"/>
</dbReference>
<dbReference type="PANTHER" id="PTHR30204">
    <property type="entry name" value="REDOX-CYCLING DRUG-SENSING TRANSCRIPTIONAL ACTIVATOR SOXR"/>
    <property type="match status" value="1"/>
</dbReference>
<dbReference type="Gene3D" id="1.10.1660.10">
    <property type="match status" value="1"/>
</dbReference>
<gene>
    <name evidence="3" type="ORF">FB468_1257</name>
</gene>
<dbReference type="InterPro" id="IPR009061">
    <property type="entry name" value="DNA-bd_dom_put_sf"/>
</dbReference>
<dbReference type="Proteomes" id="UP000319094">
    <property type="component" value="Unassembled WGS sequence"/>
</dbReference>